<protein>
    <submittedName>
        <fullName evidence="6">Flavin reductase family protein</fullName>
    </submittedName>
</protein>
<dbReference type="Pfam" id="PF01613">
    <property type="entry name" value="Flavin_Reduct"/>
    <property type="match status" value="1"/>
</dbReference>
<organism evidence="6 7">
    <name type="scientific">Aerococcus viridans</name>
    <dbReference type="NCBI Taxonomy" id="1377"/>
    <lineage>
        <taxon>Bacteria</taxon>
        <taxon>Bacillati</taxon>
        <taxon>Bacillota</taxon>
        <taxon>Bacilli</taxon>
        <taxon>Lactobacillales</taxon>
        <taxon>Aerococcaceae</taxon>
        <taxon>Aerococcus</taxon>
    </lineage>
</organism>
<dbReference type="Gene3D" id="2.30.110.10">
    <property type="entry name" value="Electron Transport, Fmn-binding Protein, Chain A"/>
    <property type="match status" value="1"/>
</dbReference>
<dbReference type="InterPro" id="IPR002563">
    <property type="entry name" value="Flavin_Rdtase-like_dom"/>
</dbReference>
<dbReference type="AlphaFoldDB" id="A0A2J9PQ70"/>
<evidence type="ECO:0000256" key="1">
    <source>
        <dbReference type="ARBA" id="ARBA00001917"/>
    </source>
</evidence>
<comment type="similarity">
    <text evidence="4">Belongs to the flavoredoxin family.</text>
</comment>
<comment type="cofactor">
    <cofactor evidence="1">
        <name>FMN</name>
        <dbReference type="ChEBI" id="CHEBI:58210"/>
    </cofactor>
</comment>
<dbReference type="PANTHER" id="PTHR33798">
    <property type="entry name" value="FLAVOPROTEIN OXYGENASE"/>
    <property type="match status" value="1"/>
</dbReference>
<dbReference type="GO" id="GO:0016646">
    <property type="term" value="F:oxidoreductase activity, acting on the CH-NH group of donors, NAD or NADP as acceptor"/>
    <property type="evidence" value="ECO:0007669"/>
    <property type="project" value="UniProtKB-ARBA"/>
</dbReference>
<dbReference type="GO" id="GO:0010181">
    <property type="term" value="F:FMN binding"/>
    <property type="evidence" value="ECO:0007669"/>
    <property type="project" value="InterPro"/>
</dbReference>
<evidence type="ECO:0000256" key="4">
    <source>
        <dbReference type="ARBA" id="ARBA00038054"/>
    </source>
</evidence>
<evidence type="ECO:0000256" key="2">
    <source>
        <dbReference type="ARBA" id="ARBA00022630"/>
    </source>
</evidence>
<proteinExistence type="inferred from homology"/>
<dbReference type="SUPFAM" id="SSF50475">
    <property type="entry name" value="FMN-binding split barrel"/>
    <property type="match status" value="1"/>
</dbReference>
<dbReference type="Proteomes" id="UP000192813">
    <property type="component" value="Unassembled WGS sequence"/>
</dbReference>
<dbReference type="InterPro" id="IPR012349">
    <property type="entry name" value="Split_barrel_FMN-bd"/>
</dbReference>
<dbReference type="SMART" id="SM00903">
    <property type="entry name" value="Flavin_Reduct"/>
    <property type="match status" value="1"/>
</dbReference>
<evidence type="ECO:0000259" key="5">
    <source>
        <dbReference type="SMART" id="SM00903"/>
    </source>
</evidence>
<dbReference type="RefSeq" id="WP_083069796.1">
    <property type="nucleotide sequence ID" value="NZ_JALXKY010000007.1"/>
</dbReference>
<evidence type="ECO:0000313" key="7">
    <source>
        <dbReference type="Proteomes" id="UP000192813"/>
    </source>
</evidence>
<keyword evidence="2" id="KW-0285">Flavoprotein</keyword>
<sequence length="207" mass="23160">MYHLAASHMDEKLQYKLLSGAIVPRPIGWITSENTEKGVINLAPFSFTSGAGQKLPLISMAILRKEDFSIKDTARNLLDHPEGVVNIVSKSFIDKMNATAAKVSADVSELTLADIQTVNSKTVSPPGVADALIRLEVKVYQYIPIRDREDRIITDMFILEITDYHLDESVYDEEKGYVLYEALDPVARLAGNLYTDITKPYVLERPE</sequence>
<keyword evidence="3" id="KW-0288">FMN</keyword>
<gene>
    <name evidence="6" type="ORF">A6J77_008155</name>
</gene>
<name>A0A2J9PQ70_9LACT</name>
<dbReference type="EMBL" id="NBTM02000001">
    <property type="protein sequence ID" value="PNL92201.1"/>
    <property type="molecule type" value="Genomic_DNA"/>
</dbReference>
<evidence type="ECO:0000313" key="6">
    <source>
        <dbReference type="EMBL" id="PNL92201.1"/>
    </source>
</evidence>
<feature type="domain" description="Flavin reductase like" evidence="5">
    <location>
        <begin position="20"/>
        <end position="179"/>
    </location>
</feature>
<accession>A0A2J9PQ70</accession>
<evidence type="ECO:0000256" key="3">
    <source>
        <dbReference type="ARBA" id="ARBA00022643"/>
    </source>
</evidence>
<reference evidence="7" key="1">
    <citation type="submission" date="2017-12" db="EMBL/GenBank/DDBJ databases">
        <title>FDA dAtabase for Regulatory Grade micrObial Sequences (FDA-ARGOS): Supporting development and validation of Infectious Disease Dx tests.</title>
        <authorList>
            <person name="Hoffmann M."/>
            <person name="Allard M."/>
            <person name="Evans P."/>
            <person name="Brown E."/>
            <person name="Tallon L."/>
            <person name="Sadzewicz L."/>
            <person name="Sengamalay N."/>
            <person name="Ott S."/>
            <person name="Godinez A."/>
            <person name="Nagaraj S."/>
            <person name="Vavikolanu K."/>
            <person name="Aluvathingal J."/>
            <person name="Nadendla S."/>
            <person name="Sichtig H."/>
        </authorList>
    </citation>
    <scope>NUCLEOTIDE SEQUENCE [LARGE SCALE GENOMIC DNA]</scope>
    <source>
        <strain evidence="7">FDAARGOS_249</strain>
    </source>
</reference>
<dbReference type="PANTHER" id="PTHR33798:SF5">
    <property type="entry name" value="FLAVIN REDUCTASE LIKE DOMAIN-CONTAINING PROTEIN"/>
    <property type="match status" value="1"/>
</dbReference>
<comment type="caution">
    <text evidence="6">The sequence shown here is derived from an EMBL/GenBank/DDBJ whole genome shotgun (WGS) entry which is preliminary data.</text>
</comment>